<comment type="caution">
    <text evidence="1">The sequence shown here is derived from an EMBL/GenBank/DDBJ whole genome shotgun (WGS) entry which is preliminary data.</text>
</comment>
<keyword evidence="2" id="KW-1185">Reference proteome</keyword>
<dbReference type="Proteomes" id="UP001060215">
    <property type="component" value="Chromosome 6"/>
</dbReference>
<evidence type="ECO:0000313" key="1">
    <source>
        <dbReference type="EMBL" id="KAI8021040.1"/>
    </source>
</evidence>
<protein>
    <submittedName>
        <fullName evidence="1">Two-component response regulator-like APRR4</fullName>
    </submittedName>
</protein>
<dbReference type="EMBL" id="CM045763">
    <property type="protein sequence ID" value="KAI8021040.1"/>
    <property type="molecule type" value="Genomic_DNA"/>
</dbReference>
<gene>
    <name evidence="1" type="ORF">LOK49_LG03G00868</name>
</gene>
<reference evidence="1 2" key="1">
    <citation type="journal article" date="2022" name="Plant J.">
        <title>Chromosome-level genome of Camellia lanceoleosa provides a valuable resource for understanding genome evolution and self-incompatibility.</title>
        <authorList>
            <person name="Gong W."/>
            <person name="Xiao S."/>
            <person name="Wang L."/>
            <person name="Liao Z."/>
            <person name="Chang Y."/>
            <person name="Mo W."/>
            <person name="Hu G."/>
            <person name="Li W."/>
            <person name="Zhao G."/>
            <person name="Zhu H."/>
            <person name="Hu X."/>
            <person name="Ji K."/>
            <person name="Xiang X."/>
            <person name="Song Q."/>
            <person name="Yuan D."/>
            <person name="Jin S."/>
            <person name="Zhang L."/>
        </authorList>
    </citation>
    <scope>NUCLEOTIDE SEQUENCE [LARGE SCALE GENOMIC DNA]</scope>
    <source>
        <strain evidence="1">SQ_2022a</strain>
    </source>
</reference>
<accession>A0ACC0I6G3</accession>
<sequence length="103" mass="11209">MSTSVSKDSLVPIAARGLRVLLVDQKISSLLAVASVLKEFYDVKITNSASAALSMIRQGDDQFDLVMANTNVGKEMDISIFLNSILLKKDMPIICELILSFST</sequence>
<name>A0ACC0I6G3_9ERIC</name>
<evidence type="ECO:0000313" key="2">
    <source>
        <dbReference type="Proteomes" id="UP001060215"/>
    </source>
</evidence>
<proteinExistence type="predicted"/>
<organism evidence="1 2">
    <name type="scientific">Camellia lanceoleosa</name>
    <dbReference type="NCBI Taxonomy" id="1840588"/>
    <lineage>
        <taxon>Eukaryota</taxon>
        <taxon>Viridiplantae</taxon>
        <taxon>Streptophyta</taxon>
        <taxon>Embryophyta</taxon>
        <taxon>Tracheophyta</taxon>
        <taxon>Spermatophyta</taxon>
        <taxon>Magnoliopsida</taxon>
        <taxon>eudicotyledons</taxon>
        <taxon>Gunneridae</taxon>
        <taxon>Pentapetalae</taxon>
        <taxon>asterids</taxon>
        <taxon>Ericales</taxon>
        <taxon>Theaceae</taxon>
        <taxon>Camellia</taxon>
    </lineage>
</organism>